<sequence>MNLQDKIFLRFDNIFKGKEPFDRDFVKQILNEDIPNIIKAAALVNLGKYGEESDVFIIIDKIKSDDQRLRINAIKALVLSKSPLVYAFLLDYIGDEENKISEFSLKYCLKEDFQKTFEYTEIRVKNSKDINTLKRILKAFSTIQHDEARRFKVFINKHIKRLENTGLSPDEF</sequence>
<protein>
    <recommendedName>
        <fullName evidence="3">HEAT repeat domain-containing protein</fullName>
    </recommendedName>
</protein>
<dbReference type="Proteomes" id="UP000234857">
    <property type="component" value="Unassembled WGS sequence"/>
</dbReference>
<name>A0A2N5ZF57_MUIH1</name>
<comment type="caution">
    <text evidence="1">The sequence shown here is derived from an EMBL/GenBank/DDBJ whole genome shotgun (WGS) entry which is preliminary data.</text>
</comment>
<accession>A0A2N5ZF57</accession>
<evidence type="ECO:0008006" key="3">
    <source>
        <dbReference type="Google" id="ProtNLM"/>
    </source>
</evidence>
<proteinExistence type="predicted"/>
<dbReference type="EMBL" id="PKTG01000091">
    <property type="protein sequence ID" value="PLX17274.1"/>
    <property type="molecule type" value="Genomic_DNA"/>
</dbReference>
<evidence type="ECO:0000313" key="2">
    <source>
        <dbReference type="Proteomes" id="UP000234857"/>
    </source>
</evidence>
<reference evidence="1 2" key="1">
    <citation type="submission" date="2017-11" db="EMBL/GenBank/DDBJ databases">
        <title>Genome-resolved metagenomics identifies genetic mobility, metabolic interactions, and unexpected diversity in perchlorate-reducing communities.</title>
        <authorList>
            <person name="Barnum T.P."/>
            <person name="Figueroa I.A."/>
            <person name="Carlstrom C.I."/>
            <person name="Lucas L.N."/>
            <person name="Engelbrektson A.L."/>
            <person name="Coates J.D."/>
        </authorList>
    </citation>
    <scope>NUCLEOTIDE SEQUENCE [LARGE SCALE GENOMIC DNA]</scope>
    <source>
        <strain evidence="1">BM706</strain>
    </source>
</reference>
<gene>
    <name evidence="1" type="ORF">C0601_07945</name>
</gene>
<evidence type="ECO:0000313" key="1">
    <source>
        <dbReference type="EMBL" id="PLX17274.1"/>
    </source>
</evidence>
<organism evidence="1 2">
    <name type="scientific">Muiribacterium halophilum</name>
    <dbReference type="NCBI Taxonomy" id="2053465"/>
    <lineage>
        <taxon>Bacteria</taxon>
        <taxon>Candidatus Muiribacteriota</taxon>
        <taxon>Candidatus Muiribacteriia</taxon>
        <taxon>Candidatus Muiribacteriales</taxon>
        <taxon>Candidatus Muiribacteriaceae</taxon>
        <taxon>Candidatus Muiribacterium</taxon>
    </lineage>
</organism>
<dbReference type="AlphaFoldDB" id="A0A2N5ZF57"/>